<reference evidence="1 2" key="2">
    <citation type="journal article" date="2021" name="Microorganisms">
        <title>The Ever-Expanding Pseudomonas Genus: Description of 43 New Species and Partition of the Pseudomonas putida Group.</title>
        <authorList>
            <person name="Girard L."/>
            <person name="Lood C."/>
            <person name="Hofte M."/>
            <person name="Vandamme P."/>
            <person name="Rokni-Zadeh H."/>
            <person name="van Noort V."/>
            <person name="Lavigne R."/>
            <person name="De Mot R."/>
        </authorList>
    </citation>
    <scope>NUCLEOTIDE SEQUENCE [LARGE SCALE GENOMIC DNA]</scope>
    <source>
        <strain evidence="1 2">RW8P3</strain>
    </source>
</reference>
<dbReference type="EMBL" id="CP077093">
    <property type="protein sequence ID" value="QXI31146.1"/>
    <property type="molecule type" value="Genomic_DNA"/>
</dbReference>
<dbReference type="AlphaFoldDB" id="A0A9E6PR22"/>
<accession>A0A9E6PR22</accession>
<keyword evidence="2" id="KW-1185">Reference proteome</keyword>
<dbReference type="KEGG" id="pvw:HU752_014920"/>
<proteinExistence type="predicted"/>
<dbReference type="Proteomes" id="UP000634530">
    <property type="component" value="Chromosome"/>
</dbReference>
<organism evidence="1 2">
    <name type="scientific">Pseudomonas vanderleydeniana</name>
    <dbReference type="NCBI Taxonomy" id="2745495"/>
    <lineage>
        <taxon>Bacteria</taxon>
        <taxon>Pseudomonadati</taxon>
        <taxon>Pseudomonadota</taxon>
        <taxon>Gammaproteobacteria</taxon>
        <taxon>Pseudomonadales</taxon>
        <taxon>Pseudomonadaceae</taxon>
        <taxon>Pseudomonas</taxon>
    </lineage>
</organism>
<reference evidence="1 2" key="1">
    <citation type="journal article" date="2020" name="Microorganisms">
        <title>Reliable Identification of Environmental Pseudomonas Isolates Using the rpoD Gene.</title>
        <authorList>
            <consortium name="The Broad Institute Genome Sequencing Platform"/>
            <person name="Girard L."/>
            <person name="Lood C."/>
            <person name="Rokni-Zadeh H."/>
            <person name="van Noort V."/>
            <person name="Lavigne R."/>
            <person name="De Mot R."/>
        </authorList>
    </citation>
    <scope>NUCLEOTIDE SEQUENCE [LARGE SCALE GENOMIC DNA]</scope>
    <source>
        <strain evidence="1 2">RW8P3</strain>
    </source>
</reference>
<sequence>MSDAYTAYEHANRNQAEIETSSTCACESPAMVAVVVNPNEGKIRIPDCQSILEVLRLIRRGDPEWADRSVTLCFPGPADVWVLVYPRWENSTPYFDVQYTRDEPPRQALAGLLERYPQCAVLDWSPGRLACIEVLDESLETLAQIIQDVVEAIGGERITAIEAFYEQAGRA</sequence>
<evidence type="ECO:0000313" key="2">
    <source>
        <dbReference type="Proteomes" id="UP000634530"/>
    </source>
</evidence>
<gene>
    <name evidence="1" type="ORF">HU752_014920</name>
</gene>
<evidence type="ECO:0000313" key="1">
    <source>
        <dbReference type="EMBL" id="QXI31146.1"/>
    </source>
</evidence>
<protein>
    <submittedName>
        <fullName evidence="1">Uncharacterized protein</fullName>
    </submittedName>
</protein>
<name>A0A9E6PR22_9PSED</name>
<dbReference type="RefSeq" id="WP_186685598.1">
    <property type="nucleotide sequence ID" value="NZ_CP077093.1"/>
</dbReference>